<accession>A0ABP7I7A5</accession>
<feature type="transmembrane region" description="Helical" evidence="1">
    <location>
        <begin position="124"/>
        <end position="148"/>
    </location>
</feature>
<dbReference type="Proteomes" id="UP001501821">
    <property type="component" value="Unassembled WGS sequence"/>
</dbReference>
<keyword evidence="1" id="KW-0472">Membrane</keyword>
<evidence type="ECO:0000313" key="3">
    <source>
        <dbReference type="Proteomes" id="UP001501821"/>
    </source>
</evidence>
<keyword evidence="1" id="KW-0812">Transmembrane</keyword>
<protein>
    <recommendedName>
        <fullName evidence="4">DUF4386 family protein</fullName>
    </recommendedName>
</protein>
<evidence type="ECO:0008006" key="4">
    <source>
        <dbReference type="Google" id="ProtNLM"/>
    </source>
</evidence>
<name>A0ABP7I7A5_9ACTN</name>
<dbReference type="EMBL" id="BAABAH010000003">
    <property type="protein sequence ID" value="GAA3811115.1"/>
    <property type="molecule type" value="Genomic_DNA"/>
</dbReference>
<keyword evidence="3" id="KW-1185">Reference proteome</keyword>
<feature type="transmembrane region" description="Helical" evidence="1">
    <location>
        <begin position="79"/>
        <end position="104"/>
    </location>
</feature>
<evidence type="ECO:0000256" key="1">
    <source>
        <dbReference type="SAM" id="Phobius"/>
    </source>
</evidence>
<gene>
    <name evidence="2" type="ORF">GCM10022242_11990</name>
</gene>
<proteinExistence type="predicted"/>
<reference evidence="3" key="1">
    <citation type="journal article" date="2019" name="Int. J. Syst. Evol. Microbiol.">
        <title>The Global Catalogue of Microorganisms (GCM) 10K type strain sequencing project: providing services to taxonomists for standard genome sequencing and annotation.</title>
        <authorList>
            <consortium name="The Broad Institute Genomics Platform"/>
            <consortium name="The Broad Institute Genome Sequencing Center for Infectious Disease"/>
            <person name="Wu L."/>
            <person name="Ma J."/>
        </authorList>
    </citation>
    <scope>NUCLEOTIDE SEQUENCE [LARGE SCALE GENOMIC DNA]</scope>
    <source>
        <strain evidence="3">JCM 16953</strain>
    </source>
</reference>
<feature type="transmembrane region" description="Helical" evidence="1">
    <location>
        <begin position="49"/>
        <end position="67"/>
    </location>
</feature>
<keyword evidence="1" id="KW-1133">Transmembrane helix</keyword>
<sequence>MRKAALIALAAVGPLAVALLRFVLPYYTASGNKEAAVDVAANPGTESLVLWFGLIAALTLVPGLYSIRDRMAPGRLRTTGFTLAVIGYLCLPGLLAVDLLLWVGTDQGLSTAIVADLADGVHPAALVATGLFVPTHIIGIVLIGVLALRSGHLPKPVAWLLVVSQPLHLASIILGLPALDLVAWSLTALGMAWLAATLPAKGMQDEISSTTSSLATAGGMS</sequence>
<evidence type="ECO:0000313" key="2">
    <source>
        <dbReference type="EMBL" id="GAA3811115.1"/>
    </source>
</evidence>
<comment type="caution">
    <text evidence="2">The sequence shown here is derived from an EMBL/GenBank/DDBJ whole genome shotgun (WGS) entry which is preliminary data.</text>
</comment>
<feature type="transmembrane region" description="Helical" evidence="1">
    <location>
        <begin position="157"/>
        <end position="176"/>
    </location>
</feature>
<organism evidence="2 3">
    <name type="scientific">Nocardioides panacisoli</name>
    <dbReference type="NCBI Taxonomy" id="627624"/>
    <lineage>
        <taxon>Bacteria</taxon>
        <taxon>Bacillati</taxon>
        <taxon>Actinomycetota</taxon>
        <taxon>Actinomycetes</taxon>
        <taxon>Propionibacteriales</taxon>
        <taxon>Nocardioidaceae</taxon>
        <taxon>Nocardioides</taxon>
    </lineage>
</organism>